<keyword evidence="3 6" id="KW-0808">Transferase</keyword>
<dbReference type="Pfam" id="PF00612">
    <property type="entry name" value="IQ"/>
    <property type="match status" value="1"/>
</dbReference>
<feature type="compositionally biased region" description="Polar residues" evidence="8">
    <location>
        <begin position="582"/>
        <end position="598"/>
    </location>
</feature>
<evidence type="ECO:0000256" key="4">
    <source>
        <dbReference type="ARBA" id="ARBA00023027"/>
    </source>
</evidence>
<feature type="compositionally biased region" description="Basic and acidic residues" evidence="8">
    <location>
        <begin position="173"/>
        <end position="188"/>
    </location>
</feature>
<accession>A0ABP0KNL6</accession>
<feature type="region of interest" description="Disordered" evidence="8">
    <location>
        <begin position="37"/>
        <end position="91"/>
    </location>
</feature>
<evidence type="ECO:0000256" key="3">
    <source>
        <dbReference type="ARBA" id="ARBA00022679"/>
    </source>
</evidence>
<keyword evidence="5" id="KW-0539">Nucleus</keyword>
<dbReference type="PANTHER" id="PTHR14453:SF67">
    <property type="entry name" value="POLY [ADP-RIBOSE] POLYMERASE"/>
    <property type="match status" value="1"/>
</dbReference>
<organism evidence="10 11">
    <name type="scientific">Durusdinium trenchii</name>
    <dbReference type="NCBI Taxonomy" id="1381693"/>
    <lineage>
        <taxon>Eukaryota</taxon>
        <taxon>Sar</taxon>
        <taxon>Alveolata</taxon>
        <taxon>Dinophyceae</taxon>
        <taxon>Suessiales</taxon>
        <taxon>Symbiodiniaceae</taxon>
        <taxon>Durusdinium</taxon>
    </lineage>
</organism>
<keyword evidence="11" id="KW-1185">Reference proteome</keyword>
<evidence type="ECO:0000256" key="2">
    <source>
        <dbReference type="ARBA" id="ARBA00022676"/>
    </source>
</evidence>
<feature type="domain" description="PARP catalytic" evidence="9">
    <location>
        <begin position="635"/>
        <end position="820"/>
    </location>
</feature>
<dbReference type="SUPFAM" id="SSF56399">
    <property type="entry name" value="ADP-ribosylation"/>
    <property type="match status" value="1"/>
</dbReference>
<feature type="compositionally biased region" description="Basic and acidic residues" evidence="8">
    <location>
        <begin position="259"/>
        <end position="269"/>
    </location>
</feature>
<dbReference type="EMBL" id="CAXAMN010009369">
    <property type="protein sequence ID" value="CAK9028469.1"/>
    <property type="molecule type" value="Genomic_DNA"/>
</dbReference>
<keyword evidence="7" id="KW-0175">Coiled coil</keyword>
<comment type="subcellular location">
    <subcellularLocation>
        <location evidence="1">Nucleus</location>
    </subcellularLocation>
</comment>
<dbReference type="InterPro" id="IPR012317">
    <property type="entry name" value="Poly(ADP-ribose)pol_cat_dom"/>
</dbReference>
<sequence length="820" mass="91964">MASIQNATLLEKERRHMLIDALSKSQRTRCVPMLKSSANLRGAQPAPAPSPSDLRIGKAEVATSSSPSRSMRSSLTSSDGPQFKNRSLPGQVLAGTKSRTCAANHFQAIKPFKSPIRARKSSPVTQKDQIESVGPRLPGRVLEDTLSRTCAAYFHQEARARSPAPKSRSVTGHHKEPKESKDSEEKAKPLGSGPESPRLGSNRYSPRQRGFKSSMDRACSPRERLPRPTLPPPSARRKTIAEARPVTAPSRPSHAPRPSPRETLKHEGFDERYKRRSELTCVRGYPSELQGAESRIRTGTPSVPISLGTSLPSWARMDAGLSPSQKFMAHSAAERLQRAFRKWWFRNFSSSGPMGFRALRDAVIYLQRWWRLARARRLRRLHLRRLWKKAAIRRLLLEDAVSIVQRGWRTVQIRRLHRAAMHSAIVIQRAWRQRLHHIHIAWKSFAIARLNCWHARRLARDRLIRGIRQFYQVQYDAAVSVQSLWRGRQTRHAFAESRERLERARDRREIMRRKAQLLDMKPTTCPKAAKPERLSDRLRQDLCLDQRAADVRGPTLEDSQKSVQIATPRDRGMQPRSKRPSYGQSRVDTATPRGTHQARLSATVATTTASTQNAVLSTVRTVSSVQSVESLIRDLTNRGCLSSLPCASPFSPELLGHSDLDAVRNWLSGALPSWRILQVLRVECSSAAAAAYNGVSRTLGPERLLWHGTSWDCVANIAQNGFNRAYGGRHGSKLGRGSYFAEDATFALRFCGRSQPRAIFLAGVLPGRFCRGAEGLVEPPALDAGTRYDSTVDDAANPKVFCVFRDFQAIPLYLAEVVLN</sequence>
<keyword evidence="2 6" id="KW-0328">Glycosyltransferase</keyword>
<gene>
    <name evidence="10" type="ORF">CCMP2556_LOCUS17120</name>
</gene>
<evidence type="ECO:0000259" key="9">
    <source>
        <dbReference type="PROSITE" id="PS51059"/>
    </source>
</evidence>
<feature type="coiled-coil region" evidence="7">
    <location>
        <begin position="494"/>
        <end position="521"/>
    </location>
</feature>
<name>A0ABP0KNL6_9DINO</name>
<evidence type="ECO:0000256" key="6">
    <source>
        <dbReference type="RuleBase" id="RU362114"/>
    </source>
</evidence>
<evidence type="ECO:0000313" key="11">
    <source>
        <dbReference type="Proteomes" id="UP001642484"/>
    </source>
</evidence>
<dbReference type="PROSITE" id="PS51059">
    <property type="entry name" value="PARP_CATALYTIC"/>
    <property type="match status" value="1"/>
</dbReference>
<protein>
    <recommendedName>
        <fullName evidence="6">Poly [ADP-ribose] polymerase</fullName>
        <shortName evidence="6">PARP</shortName>
        <ecNumber evidence="6">2.4.2.-</ecNumber>
    </recommendedName>
</protein>
<evidence type="ECO:0000256" key="7">
    <source>
        <dbReference type="SAM" id="Coils"/>
    </source>
</evidence>
<feature type="region of interest" description="Disordered" evidence="8">
    <location>
        <begin position="112"/>
        <end position="136"/>
    </location>
</feature>
<dbReference type="Proteomes" id="UP001642484">
    <property type="component" value="Unassembled WGS sequence"/>
</dbReference>
<feature type="region of interest" description="Disordered" evidence="8">
    <location>
        <begin position="157"/>
        <end position="269"/>
    </location>
</feature>
<comment type="caution">
    <text evidence="10">The sequence shown here is derived from an EMBL/GenBank/DDBJ whole genome shotgun (WGS) entry which is preliminary data.</text>
</comment>
<evidence type="ECO:0000256" key="5">
    <source>
        <dbReference type="ARBA" id="ARBA00023242"/>
    </source>
</evidence>
<dbReference type="InterPro" id="IPR000048">
    <property type="entry name" value="IQ_motif_EF-hand-BS"/>
</dbReference>
<keyword evidence="4 6" id="KW-0520">NAD</keyword>
<dbReference type="Gene3D" id="3.90.228.10">
    <property type="match status" value="1"/>
</dbReference>
<dbReference type="Pfam" id="PF00644">
    <property type="entry name" value="PARP"/>
    <property type="match status" value="1"/>
</dbReference>
<evidence type="ECO:0000256" key="8">
    <source>
        <dbReference type="SAM" id="MobiDB-lite"/>
    </source>
</evidence>
<dbReference type="PROSITE" id="PS50096">
    <property type="entry name" value="IQ"/>
    <property type="match status" value="1"/>
</dbReference>
<dbReference type="EC" id="2.4.2.-" evidence="6"/>
<evidence type="ECO:0000256" key="1">
    <source>
        <dbReference type="ARBA" id="ARBA00004123"/>
    </source>
</evidence>
<feature type="compositionally biased region" description="Low complexity" evidence="8">
    <location>
        <begin position="63"/>
        <end position="78"/>
    </location>
</feature>
<reference evidence="10 11" key="1">
    <citation type="submission" date="2024-02" db="EMBL/GenBank/DDBJ databases">
        <authorList>
            <person name="Chen Y."/>
            <person name="Shah S."/>
            <person name="Dougan E. K."/>
            <person name="Thang M."/>
            <person name="Chan C."/>
        </authorList>
    </citation>
    <scope>NUCLEOTIDE SEQUENCE [LARGE SCALE GENOMIC DNA]</scope>
</reference>
<dbReference type="PANTHER" id="PTHR14453">
    <property type="entry name" value="PARP/ZINC FINGER CCCH TYPE DOMAIN CONTAINING PROTEIN"/>
    <property type="match status" value="1"/>
</dbReference>
<feature type="region of interest" description="Disordered" evidence="8">
    <location>
        <begin position="553"/>
        <end position="598"/>
    </location>
</feature>
<proteinExistence type="predicted"/>
<dbReference type="InterPro" id="IPR052056">
    <property type="entry name" value="Mono-ARTD/PARP"/>
</dbReference>
<evidence type="ECO:0000313" key="10">
    <source>
        <dbReference type="EMBL" id="CAK9028469.1"/>
    </source>
</evidence>